<evidence type="ECO:0000256" key="2">
    <source>
        <dbReference type="ARBA" id="ARBA00022692"/>
    </source>
</evidence>
<evidence type="ECO:0000256" key="1">
    <source>
        <dbReference type="ARBA" id="ARBA00004141"/>
    </source>
</evidence>
<keyword evidence="2 5" id="KW-0812">Transmembrane</keyword>
<dbReference type="AlphaFoldDB" id="A0A382H4S8"/>
<reference evidence="6" key="1">
    <citation type="submission" date="2018-05" db="EMBL/GenBank/DDBJ databases">
        <authorList>
            <person name="Lanie J.A."/>
            <person name="Ng W.-L."/>
            <person name="Kazmierczak K.M."/>
            <person name="Andrzejewski T.M."/>
            <person name="Davidsen T.M."/>
            <person name="Wayne K.J."/>
            <person name="Tettelin H."/>
            <person name="Glass J.I."/>
            <person name="Rusch D."/>
            <person name="Podicherti R."/>
            <person name="Tsui H.-C.T."/>
            <person name="Winkler M.E."/>
        </authorList>
    </citation>
    <scope>NUCLEOTIDE SEQUENCE</scope>
</reference>
<keyword evidence="3 5" id="KW-1133">Transmembrane helix</keyword>
<keyword evidence="4 5" id="KW-0472">Membrane</keyword>
<dbReference type="PANTHER" id="PTHR33514">
    <property type="entry name" value="PROTEIN ABCI12, CHLOROPLASTIC"/>
    <property type="match status" value="1"/>
</dbReference>
<dbReference type="PANTHER" id="PTHR33514:SF13">
    <property type="entry name" value="PROTEIN ABCI12, CHLOROPLASTIC"/>
    <property type="match status" value="1"/>
</dbReference>
<feature type="transmembrane region" description="Helical" evidence="5">
    <location>
        <begin position="229"/>
        <end position="247"/>
    </location>
</feature>
<name>A0A382H4S8_9ZZZZ</name>
<evidence type="ECO:0000313" key="6">
    <source>
        <dbReference type="EMBL" id="SVB82260.1"/>
    </source>
</evidence>
<evidence type="ECO:0008006" key="7">
    <source>
        <dbReference type="Google" id="ProtNLM"/>
    </source>
</evidence>
<organism evidence="6">
    <name type="scientific">marine metagenome</name>
    <dbReference type="NCBI Taxonomy" id="408172"/>
    <lineage>
        <taxon>unclassified sequences</taxon>
        <taxon>metagenomes</taxon>
        <taxon>ecological metagenomes</taxon>
    </lineage>
</organism>
<dbReference type="GO" id="GO:0005886">
    <property type="term" value="C:plasma membrane"/>
    <property type="evidence" value="ECO:0007669"/>
    <property type="project" value="UniProtKB-ARBA"/>
</dbReference>
<protein>
    <recommendedName>
        <fullName evidence="7">Energy-coupling factor transporter transmembrane protein EcfT</fullName>
    </recommendedName>
</protein>
<evidence type="ECO:0000256" key="3">
    <source>
        <dbReference type="ARBA" id="ARBA00022989"/>
    </source>
</evidence>
<feature type="transmembrane region" description="Helical" evidence="5">
    <location>
        <begin position="62"/>
        <end position="80"/>
    </location>
</feature>
<feature type="transmembrane region" description="Helical" evidence="5">
    <location>
        <begin position="142"/>
        <end position="166"/>
    </location>
</feature>
<dbReference type="EMBL" id="UINC01059161">
    <property type="protein sequence ID" value="SVB82260.1"/>
    <property type="molecule type" value="Genomic_DNA"/>
</dbReference>
<sequence length="248" mass="28096">MFLYLSQNTTLHRLHPTTKIIGLVLLLIMTVAFVSPWQQLPILLGVLLLAWHSKSMRNVRRVLPLIITIMIFSCVTWSLFKKLGVPFWTFGPLSLSRESIEYGLAMGFRLDTMLLSGMVFVSSTKVEEFAYGLRSIGLPFPVSFALSLAFRLVPLFFTRIGIIVQAQQSRGLDIHSGNVLQRARKYVPLLVPIFVYAIRDTDLLSMALESKGFGMQGRRTEFLSFSFRTLDVLILVSLVFANVFAWTL</sequence>
<proteinExistence type="predicted"/>
<evidence type="ECO:0000256" key="4">
    <source>
        <dbReference type="ARBA" id="ARBA00023136"/>
    </source>
</evidence>
<dbReference type="InterPro" id="IPR003339">
    <property type="entry name" value="ABC/ECF_trnsptr_transmembrane"/>
</dbReference>
<comment type="subcellular location">
    <subcellularLocation>
        <location evidence="1">Membrane</location>
        <topology evidence="1">Multi-pass membrane protein</topology>
    </subcellularLocation>
</comment>
<feature type="transmembrane region" description="Helical" evidence="5">
    <location>
        <begin position="20"/>
        <end position="50"/>
    </location>
</feature>
<evidence type="ECO:0000256" key="5">
    <source>
        <dbReference type="SAM" id="Phobius"/>
    </source>
</evidence>
<dbReference type="CDD" id="cd16914">
    <property type="entry name" value="EcfT"/>
    <property type="match status" value="1"/>
</dbReference>
<accession>A0A382H4S8</accession>
<dbReference type="Pfam" id="PF02361">
    <property type="entry name" value="CbiQ"/>
    <property type="match status" value="1"/>
</dbReference>
<gene>
    <name evidence="6" type="ORF">METZ01_LOCUS235114</name>
</gene>